<dbReference type="EMBL" id="GGEC01023635">
    <property type="protein sequence ID" value="MBX04119.1"/>
    <property type="molecule type" value="Transcribed_RNA"/>
</dbReference>
<reference evidence="2" key="1">
    <citation type="submission" date="2018-02" db="EMBL/GenBank/DDBJ databases">
        <title>Rhizophora mucronata_Transcriptome.</title>
        <authorList>
            <person name="Meera S.P."/>
            <person name="Sreeshan A."/>
            <person name="Augustine A."/>
        </authorList>
    </citation>
    <scope>NUCLEOTIDE SEQUENCE</scope>
    <source>
        <tissue evidence="2">Leaf</tissue>
    </source>
</reference>
<evidence type="ECO:0000313" key="2">
    <source>
        <dbReference type="EMBL" id="MBX04119.1"/>
    </source>
</evidence>
<protein>
    <submittedName>
        <fullName evidence="2">Uncharacterized protein</fullName>
    </submittedName>
</protein>
<sequence length="153" mass="17257">MGKLGKKARKFAKKNLQSVLKKKRKIKSLFKKRAAKRVEFGEDVDVDMGEKSIGRNPEVEDFEETVLGTVFGEDDSDLSGDDSESDGYLSEDTSFTPMDESENGSHQEGMKADSSLLVQKREIHLELAEKMKKLEKLKDKVIMPQILAQNVTF</sequence>
<dbReference type="AlphaFoldDB" id="A0A2P2KEH0"/>
<feature type="region of interest" description="Disordered" evidence="1">
    <location>
        <begin position="70"/>
        <end position="115"/>
    </location>
</feature>
<feature type="compositionally biased region" description="Acidic residues" evidence="1">
    <location>
        <begin position="72"/>
        <end position="85"/>
    </location>
</feature>
<proteinExistence type="predicted"/>
<name>A0A2P2KEH0_RHIMU</name>
<organism evidence="2">
    <name type="scientific">Rhizophora mucronata</name>
    <name type="common">Asiatic mangrove</name>
    <dbReference type="NCBI Taxonomy" id="61149"/>
    <lineage>
        <taxon>Eukaryota</taxon>
        <taxon>Viridiplantae</taxon>
        <taxon>Streptophyta</taxon>
        <taxon>Embryophyta</taxon>
        <taxon>Tracheophyta</taxon>
        <taxon>Spermatophyta</taxon>
        <taxon>Magnoliopsida</taxon>
        <taxon>eudicotyledons</taxon>
        <taxon>Gunneridae</taxon>
        <taxon>Pentapetalae</taxon>
        <taxon>rosids</taxon>
        <taxon>fabids</taxon>
        <taxon>Malpighiales</taxon>
        <taxon>Rhizophoraceae</taxon>
        <taxon>Rhizophora</taxon>
    </lineage>
</organism>
<accession>A0A2P2KEH0</accession>
<evidence type="ECO:0000256" key="1">
    <source>
        <dbReference type="SAM" id="MobiDB-lite"/>
    </source>
</evidence>